<dbReference type="Pfam" id="PF00300">
    <property type="entry name" value="His_Phos_1"/>
    <property type="match status" value="1"/>
</dbReference>
<dbReference type="InterPro" id="IPR029033">
    <property type="entry name" value="His_PPase_superfam"/>
</dbReference>
<accession>A0ABY7VV92</accession>
<evidence type="ECO:0000313" key="1">
    <source>
        <dbReference type="EMBL" id="WDE96807.1"/>
    </source>
</evidence>
<protein>
    <submittedName>
        <fullName evidence="1">Histidine phosphatase family protein</fullName>
    </submittedName>
</protein>
<dbReference type="Proteomes" id="UP001214250">
    <property type="component" value="Chromosome 1"/>
</dbReference>
<organism evidence="1 2">
    <name type="scientific">Lentisphaera profundi</name>
    <dbReference type="NCBI Taxonomy" id="1658616"/>
    <lineage>
        <taxon>Bacteria</taxon>
        <taxon>Pseudomonadati</taxon>
        <taxon>Lentisphaerota</taxon>
        <taxon>Lentisphaeria</taxon>
        <taxon>Lentisphaerales</taxon>
        <taxon>Lentisphaeraceae</taxon>
        <taxon>Lentisphaera</taxon>
    </lineage>
</organism>
<dbReference type="SMART" id="SM00855">
    <property type="entry name" value="PGAM"/>
    <property type="match status" value="1"/>
</dbReference>
<proteinExistence type="predicted"/>
<dbReference type="SUPFAM" id="SSF53254">
    <property type="entry name" value="Phosphoglycerate mutase-like"/>
    <property type="match status" value="1"/>
</dbReference>
<dbReference type="Gene3D" id="3.40.50.1240">
    <property type="entry name" value="Phosphoglycerate mutase-like"/>
    <property type="match status" value="1"/>
</dbReference>
<dbReference type="RefSeq" id="WP_274150872.1">
    <property type="nucleotide sequence ID" value="NZ_CP117811.1"/>
</dbReference>
<keyword evidence="2" id="KW-1185">Reference proteome</keyword>
<dbReference type="CDD" id="cd07067">
    <property type="entry name" value="HP_PGM_like"/>
    <property type="match status" value="1"/>
</dbReference>
<reference evidence="1 2" key="1">
    <citation type="submission" date="2023-02" db="EMBL/GenBank/DDBJ databases">
        <title>Genome sequence of Lentisphaera profundi SAORIC-696.</title>
        <authorList>
            <person name="Kim e."/>
            <person name="Cho J.-C."/>
            <person name="Choi A."/>
            <person name="Kang I."/>
        </authorList>
    </citation>
    <scope>NUCLEOTIDE SEQUENCE [LARGE SCALE GENOMIC DNA]</scope>
    <source>
        <strain evidence="1 2">SAORIC-696</strain>
    </source>
</reference>
<gene>
    <name evidence="1" type="ORF">PQO03_02380</name>
</gene>
<dbReference type="InterPro" id="IPR013078">
    <property type="entry name" value="His_Pase_superF_clade-1"/>
</dbReference>
<evidence type="ECO:0000313" key="2">
    <source>
        <dbReference type="Proteomes" id="UP001214250"/>
    </source>
</evidence>
<sequence>MLELIILRHAHAGEALTDFDRPLRDKGRREAIKLGELFQSQKRWPDYALVSPALRTSETFELASQTWPSCPIEKPQAIYNGSLNSLLNALSQIPSEAKKVLIVAHNPGVSYLAEELNKGNDYLGFSPADWCHMQLDISQWEDIHPTCGSIISHA</sequence>
<name>A0ABY7VV92_9BACT</name>
<dbReference type="EMBL" id="CP117811">
    <property type="protein sequence ID" value="WDE96807.1"/>
    <property type="molecule type" value="Genomic_DNA"/>
</dbReference>